<accession>A0A0F9R4A1</accession>
<gene>
    <name evidence="1" type="ORF">LCGC14_0696640</name>
</gene>
<dbReference type="Gene3D" id="3.40.50.1000">
    <property type="entry name" value="HAD superfamily/HAD-like"/>
    <property type="match status" value="1"/>
</dbReference>
<protein>
    <recommendedName>
        <fullName evidence="2">Phosphoglycolate phosphatase</fullName>
    </recommendedName>
</protein>
<evidence type="ECO:0000313" key="1">
    <source>
        <dbReference type="EMBL" id="KKN44082.1"/>
    </source>
</evidence>
<dbReference type="InterPro" id="IPR036412">
    <property type="entry name" value="HAD-like_sf"/>
</dbReference>
<dbReference type="PANTHER" id="PTHR43434:SF20">
    <property type="entry name" value="5'-NUCLEOTIDASE"/>
    <property type="match status" value="1"/>
</dbReference>
<reference evidence="1" key="1">
    <citation type="journal article" date="2015" name="Nature">
        <title>Complex archaea that bridge the gap between prokaryotes and eukaryotes.</title>
        <authorList>
            <person name="Spang A."/>
            <person name="Saw J.H."/>
            <person name="Jorgensen S.L."/>
            <person name="Zaremba-Niedzwiedzka K."/>
            <person name="Martijn J."/>
            <person name="Lind A.E."/>
            <person name="van Eijk R."/>
            <person name="Schleper C."/>
            <person name="Guy L."/>
            <person name="Ettema T.J."/>
        </authorList>
    </citation>
    <scope>NUCLEOTIDE SEQUENCE</scope>
</reference>
<dbReference type="EMBL" id="LAZR01001471">
    <property type="protein sequence ID" value="KKN44082.1"/>
    <property type="molecule type" value="Genomic_DNA"/>
</dbReference>
<dbReference type="InterPro" id="IPR050155">
    <property type="entry name" value="HAD-like_hydrolase_sf"/>
</dbReference>
<dbReference type="SUPFAM" id="SSF56784">
    <property type="entry name" value="HAD-like"/>
    <property type="match status" value="1"/>
</dbReference>
<proteinExistence type="predicted"/>
<dbReference type="InterPro" id="IPR023214">
    <property type="entry name" value="HAD_sf"/>
</dbReference>
<dbReference type="GO" id="GO:0005829">
    <property type="term" value="C:cytosol"/>
    <property type="evidence" value="ECO:0007669"/>
    <property type="project" value="TreeGrafter"/>
</dbReference>
<name>A0A0F9R4A1_9ZZZZ</name>
<dbReference type="AlphaFoldDB" id="A0A0F9R4A1"/>
<dbReference type="InterPro" id="IPR023198">
    <property type="entry name" value="PGP-like_dom2"/>
</dbReference>
<dbReference type="SFLD" id="SFLDG01129">
    <property type="entry name" value="C1.5:_HAD__Beta-PGM__Phosphata"/>
    <property type="match status" value="1"/>
</dbReference>
<dbReference type="GO" id="GO:0004713">
    <property type="term" value="F:protein tyrosine kinase activity"/>
    <property type="evidence" value="ECO:0007669"/>
    <property type="project" value="TreeGrafter"/>
</dbReference>
<dbReference type="Pfam" id="PF13419">
    <property type="entry name" value="HAD_2"/>
    <property type="match status" value="1"/>
</dbReference>
<dbReference type="SFLD" id="SFLDS00003">
    <property type="entry name" value="Haloacid_Dehalogenase"/>
    <property type="match status" value="1"/>
</dbReference>
<organism evidence="1">
    <name type="scientific">marine sediment metagenome</name>
    <dbReference type="NCBI Taxonomy" id="412755"/>
    <lineage>
        <taxon>unclassified sequences</taxon>
        <taxon>metagenomes</taxon>
        <taxon>ecological metagenomes</taxon>
    </lineage>
</organism>
<dbReference type="InterPro" id="IPR041492">
    <property type="entry name" value="HAD_2"/>
</dbReference>
<evidence type="ECO:0008006" key="2">
    <source>
        <dbReference type="Google" id="ProtNLM"/>
    </source>
</evidence>
<dbReference type="PANTHER" id="PTHR43434">
    <property type="entry name" value="PHOSPHOGLYCOLATE PHOSPHATASE"/>
    <property type="match status" value="1"/>
</dbReference>
<dbReference type="Gene3D" id="1.10.150.240">
    <property type="entry name" value="Putative phosphatase, domain 2"/>
    <property type="match status" value="1"/>
</dbReference>
<comment type="caution">
    <text evidence="1">The sequence shown here is derived from an EMBL/GenBank/DDBJ whole genome shotgun (WGS) entry which is preliminary data.</text>
</comment>
<sequence>MNVIFDLDGTLIDSSDSILNSMKIAFEQCDITPCQPFLATLIGPPLHVTLATLAGTNDPDVITQLATHFMAHYDSVGYKKAVVFDGIEKMLNDLISQGYTLYLLTNKRIIPTLKIIDYLSWDTVFKEVYALDQLKYTKNKTELIAHVVNINHLDKTNTIYIGDTEADRLATHHNGLHYLMVTWGYGHADLIANDCVDTPALINQKIIEILP</sequence>